<accession>A0A4Y7T016</accession>
<evidence type="ECO:0000313" key="1">
    <source>
        <dbReference type="EMBL" id="TEB27244.1"/>
    </source>
</evidence>
<proteinExistence type="predicted"/>
<comment type="caution">
    <text evidence="1">The sequence shown here is derived from an EMBL/GenBank/DDBJ whole genome shotgun (WGS) entry which is preliminary data.</text>
</comment>
<feature type="non-terminal residue" evidence="1">
    <location>
        <position position="1"/>
    </location>
</feature>
<feature type="non-terminal residue" evidence="1">
    <location>
        <position position="69"/>
    </location>
</feature>
<dbReference type="EMBL" id="QPFP01000041">
    <property type="protein sequence ID" value="TEB27244.1"/>
    <property type="molecule type" value="Genomic_DNA"/>
</dbReference>
<dbReference type="AlphaFoldDB" id="A0A4Y7T016"/>
<dbReference type="Proteomes" id="UP000298030">
    <property type="component" value="Unassembled WGS sequence"/>
</dbReference>
<keyword evidence="2" id="KW-1185">Reference proteome</keyword>
<gene>
    <name evidence="1" type="ORF">FA13DRAFT_1578794</name>
</gene>
<organism evidence="1 2">
    <name type="scientific">Coprinellus micaceus</name>
    <name type="common">Glistening ink-cap mushroom</name>
    <name type="synonym">Coprinus micaceus</name>
    <dbReference type="NCBI Taxonomy" id="71717"/>
    <lineage>
        <taxon>Eukaryota</taxon>
        <taxon>Fungi</taxon>
        <taxon>Dikarya</taxon>
        <taxon>Basidiomycota</taxon>
        <taxon>Agaricomycotina</taxon>
        <taxon>Agaricomycetes</taxon>
        <taxon>Agaricomycetidae</taxon>
        <taxon>Agaricales</taxon>
        <taxon>Agaricineae</taxon>
        <taxon>Psathyrellaceae</taxon>
        <taxon>Coprinellus</taxon>
    </lineage>
</organism>
<sequence length="69" mass="7733">PFITGYRVLVSAMAISFGTAKAYLSYRGKEGAPKAVEWVYGAIVSLSFYWLGLYEDSPRGEFPWLFDAD</sequence>
<evidence type="ECO:0000313" key="2">
    <source>
        <dbReference type="Proteomes" id="UP000298030"/>
    </source>
</evidence>
<reference evidence="1 2" key="1">
    <citation type="journal article" date="2019" name="Nat. Ecol. Evol.">
        <title>Megaphylogeny resolves global patterns of mushroom evolution.</title>
        <authorList>
            <person name="Varga T."/>
            <person name="Krizsan K."/>
            <person name="Foldi C."/>
            <person name="Dima B."/>
            <person name="Sanchez-Garcia M."/>
            <person name="Sanchez-Ramirez S."/>
            <person name="Szollosi G.J."/>
            <person name="Szarkandi J.G."/>
            <person name="Papp V."/>
            <person name="Albert L."/>
            <person name="Andreopoulos W."/>
            <person name="Angelini C."/>
            <person name="Antonin V."/>
            <person name="Barry K.W."/>
            <person name="Bougher N.L."/>
            <person name="Buchanan P."/>
            <person name="Buyck B."/>
            <person name="Bense V."/>
            <person name="Catcheside P."/>
            <person name="Chovatia M."/>
            <person name="Cooper J."/>
            <person name="Damon W."/>
            <person name="Desjardin D."/>
            <person name="Finy P."/>
            <person name="Geml J."/>
            <person name="Haridas S."/>
            <person name="Hughes K."/>
            <person name="Justo A."/>
            <person name="Karasinski D."/>
            <person name="Kautmanova I."/>
            <person name="Kiss B."/>
            <person name="Kocsube S."/>
            <person name="Kotiranta H."/>
            <person name="LaButti K.M."/>
            <person name="Lechner B.E."/>
            <person name="Liimatainen K."/>
            <person name="Lipzen A."/>
            <person name="Lukacs Z."/>
            <person name="Mihaltcheva S."/>
            <person name="Morgado L.N."/>
            <person name="Niskanen T."/>
            <person name="Noordeloos M.E."/>
            <person name="Ohm R.A."/>
            <person name="Ortiz-Santana B."/>
            <person name="Ovrebo C."/>
            <person name="Racz N."/>
            <person name="Riley R."/>
            <person name="Savchenko A."/>
            <person name="Shiryaev A."/>
            <person name="Soop K."/>
            <person name="Spirin V."/>
            <person name="Szebenyi C."/>
            <person name="Tomsovsky M."/>
            <person name="Tulloss R.E."/>
            <person name="Uehling J."/>
            <person name="Grigoriev I.V."/>
            <person name="Vagvolgyi C."/>
            <person name="Papp T."/>
            <person name="Martin F.M."/>
            <person name="Miettinen O."/>
            <person name="Hibbett D.S."/>
            <person name="Nagy L.G."/>
        </authorList>
    </citation>
    <scope>NUCLEOTIDE SEQUENCE [LARGE SCALE GENOMIC DNA]</scope>
    <source>
        <strain evidence="1 2">FP101781</strain>
    </source>
</reference>
<dbReference type="OrthoDB" id="3058001at2759"/>
<name>A0A4Y7T016_COPMI</name>
<protein>
    <submittedName>
        <fullName evidence="1">Uncharacterized protein</fullName>
    </submittedName>
</protein>